<accession>A0A6A0ABS2</accession>
<dbReference type="Gene3D" id="3.80.10.10">
    <property type="entry name" value="Ribonuclease Inhibitor"/>
    <property type="match status" value="1"/>
</dbReference>
<name>A0A6A0ABS2_HAELA</name>
<protein>
    <submittedName>
        <fullName evidence="2">Selenoprotein T</fullName>
    </submittedName>
</protein>
<dbReference type="AlphaFoldDB" id="A0A6A0ABS2"/>
<dbReference type="PANTHER" id="PTHR13544:SF0">
    <property type="entry name" value="THIOREDOXIN REDUCTASE-LIKE SELENOPROTEIN T"/>
    <property type="match status" value="1"/>
</dbReference>
<dbReference type="GO" id="GO:0005930">
    <property type="term" value="C:axoneme"/>
    <property type="evidence" value="ECO:0007669"/>
    <property type="project" value="UniProtKB-SubCell"/>
</dbReference>
<evidence type="ECO:0000256" key="1">
    <source>
        <dbReference type="ARBA" id="ARBA00004430"/>
    </source>
</evidence>
<proteinExistence type="predicted"/>
<dbReference type="Proteomes" id="UP000485058">
    <property type="component" value="Unassembled WGS sequence"/>
</dbReference>
<sequence length="430" mass="45695">MMGCPVVRERNVPPVWGTSGLTMDTRVVWGLLPVLLLLLSNAFSLSPAAAGPLDVDGGRSQGRVHVAINALRQVQGFVRQEFPNVEVLATPYPVALPKALLAKGVQVVQYGVLAVCLAGDKLFQTIGVPTPALYMQHVAPNRFGTAMGAWLVGNMAQSSLTQTGAFEVDESCLAACTQLTWLECPNSFPGLSQLTKLRRVRMHNINSLSAVTELASLPHLAHLELGSWVSTDQLGSSQRFMLPSLTVLEVTSIDASLLAALDCPQLQHLVFRTESDPYKCLCVDSVPSLHACVGSLLKHCGYVRLKCGPDVTLTAVLEALAPWQPSAAALSSTCDGMGLLVGGEDAISASHLELLPSGLQDLSFMGCTLLPDALHPIYANGERIFSKLHAQRMPSSEELRKGLQGAGLTHITQLQASRGAAGQQQGALGL</sequence>
<evidence type="ECO:0000313" key="3">
    <source>
        <dbReference type="Proteomes" id="UP000485058"/>
    </source>
</evidence>
<comment type="subcellular location">
    <subcellularLocation>
        <location evidence="1">Cytoplasm</location>
        <location evidence="1">Cytoskeleton</location>
        <location evidence="1">Cilium axoneme</location>
    </subcellularLocation>
</comment>
<dbReference type="SUPFAM" id="SSF52047">
    <property type="entry name" value="RNI-like"/>
    <property type="match status" value="1"/>
</dbReference>
<dbReference type="PANTHER" id="PTHR13544">
    <property type="entry name" value="SELENOPROTEIN T"/>
    <property type="match status" value="1"/>
</dbReference>
<evidence type="ECO:0000313" key="2">
    <source>
        <dbReference type="EMBL" id="GFH30022.1"/>
    </source>
</evidence>
<dbReference type="GO" id="GO:0045454">
    <property type="term" value="P:cell redox homeostasis"/>
    <property type="evidence" value="ECO:0007669"/>
    <property type="project" value="TreeGrafter"/>
</dbReference>
<dbReference type="GO" id="GO:0005789">
    <property type="term" value="C:endoplasmic reticulum membrane"/>
    <property type="evidence" value="ECO:0007669"/>
    <property type="project" value="TreeGrafter"/>
</dbReference>
<comment type="caution">
    <text evidence="2">The sequence shown here is derived from an EMBL/GenBank/DDBJ whole genome shotgun (WGS) entry which is preliminary data.</text>
</comment>
<gene>
    <name evidence="2" type="ORF">HaLaN_28792</name>
</gene>
<dbReference type="InterPro" id="IPR019389">
    <property type="entry name" value="Selenoprotein_T"/>
</dbReference>
<dbReference type="InterPro" id="IPR032675">
    <property type="entry name" value="LRR_dom_sf"/>
</dbReference>
<organism evidence="2 3">
    <name type="scientific">Haematococcus lacustris</name>
    <name type="common">Green alga</name>
    <name type="synonym">Haematococcus pluvialis</name>
    <dbReference type="NCBI Taxonomy" id="44745"/>
    <lineage>
        <taxon>Eukaryota</taxon>
        <taxon>Viridiplantae</taxon>
        <taxon>Chlorophyta</taxon>
        <taxon>core chlorophytes</taxon>
        <taxon>Chlorophyceae</taxon>
        <taxon>CS clade</taxon>
        <taxon>Chlamydomonadales</taxon>
        <taxon>Haematococcaceae</taxon>
        <taxon>Haematococcus</taxon>
    </lineage>
</organism>
<reference evidence="2 3" key="1">
    <citation type="submission" date="2020-02" db="EMBL/GenBank/DDBJ databases">
        <title>Draft genome sequence of Haematococcus lacustris strain NIES-144.</title>
        <authorList>
            <person name="Morimoto D."/>
            <person name="Nakagawa S."/>
            <person name="Yoshida T."/>
            <person name="Sawayama S."/>
        </authorList>
    </citation>
    <scope>NUCLEOTIDE SEQUENCE [LARGE SCALE GENOMIC DNA]</scope>
    <source>
        <strain evidence="2 3">NIES-144</strain>
    </source>
</reference>
<dbReference type="EMBL" id="BLLF01004657">
    <property type="protein sequence ID" value="GFH30022.1"/>
    <property type="molecule type" value="Genomic_DNA"/>
</dbReference>
<dbReference type="GO" id="GO:0004791">
    <property type="term" value="F:thioredoxin-disulfide reductase (NADPH) activity"/>
    <property type="evidence" value="ECO:0007669"/>
    <property type="project" value="TreeGrafter"/>
</dbReference>
<keyword evidence="3" id="KW-1185">Reference proteome</keyword>